<protein>
    <recommendedName>
        <fullName evidence="3">HEPN domain-containing protein</fullName>
    </recommendedName>
</protein>
<organism evidence="1 2">
    <name type="scientific">Hungatella effluvii</name>
    <dbReference type="NCBI Taxonomy" id="1096246"/>
    <lineage>
        <taxon>Bacteria</taxon>
        <taxon>Bacillati</taxon>
        <taxon>Bacillota</taxon>
        <taxon>Clostridia</taxon>
        <taxon>Lachnospirales</taxon>
        <taxon>Lachnospiraceae</taxon>
        <taxon>Hungatella</taxon>
    </lineage>
</organism>
<gene>
    <name evidence="1" type="ORF">DFR60_108131</name>
</gene>
<dbReference type="AlphaFoldDB" id="A0A2V3Y4Z9"/>
<evidence type="ECO:0000313" key="1">
    <source>
        <dbReference type="EMBL" id="PXX52046.1"/>
    </source>
</evidence>
<name>A0A2V3Y4Z9_9FIRM</name>
<reference evidence="1 2" key="1">
    <citation type="submission" date="2018-05" db="EMBL/GenBank/DDBJ databases">
        <title>Genomic Encyclopedia of Type Strains, Phase IV (KMG-IV): sequencing the most valuable type-strain genomes for metagenomic binning, comparative biology and taxonomic classification.</title>
        <authorList>
            <person name="Goeker M."/>
        </authorList>
    </citation>
    <scope>NUCLEOTIDE SEQUENCE [LARGE SCALE GENOMIC DNA]</scope>
    <source>
        <strain evidence="1 2">DSM 24995</strain>
    </source>
</reference>
<accession>A0A2V3Y4Z9</accession>
<dbReference type="RefSeq" id="WP_110323857.1">
    <property type="nucleotide sequence ID" value="NZ_QJKD01000008.1"/>
</dbReference>
<evidence type="ECO:0008006" key="3">
    <source>
        <dbReference type="Google" id="ProtNLM"/>
    </source>
</evidence>
<evidence type="ECO:0000313" key="2">
    <source>
        <dbReference type="Proteomes" id="UP000248057"/>
    </source>
</evidence>
<dbReference type="Proteomes" id="UP000248057">
    <property type="component" value="Unassembled WGS sequence"/>
</dbReference>
<keyword evidence="2" id="KW-1185">Reference proteome</keyword>
<dbReference type="GeneID" id="86062534"/>
<dbReference type="EMBL" id="QJKD01000008">
    <property type="protein sequence ID" value="PXX52046.1"/>
    <property type="molecule type" value="Genomic_DNA"/>
</dbReference>
<comment type="caution">
    <text evidence="1">The sequence shown here is derived from an EMBL/GenBank/DDBJ whole genome shotgun (WGS) entry which is preliminary data.</text>
</comment>
<sequence length="171" mass="20185">MGEKIVLDPHRMFKQACAFSDCARCCEIEPNNIIEYRFNSHTVSGIVNSAFACEVFIKTLLVIHDVSVKEMRGKKACDGHDLKKLWVLLKEKDCETTTLVELKMQEFFRSPNKSIFDELLESISNTFDYWRYIYEKDDGNINLNFLRIFRLLLREVCCEQLYDKTWKEYIG</sequence>
<proteinExistence type="predicted"/>